<dbReference type="EMBL" id="JAHDTB010000009">
    <property type="protein sequence ID" value="MBW8288254.1"/>
    <property type="molecule type" value="Genomic_DNA"/>
</dbReference>
<dbReference type="RefSeq" id="WP_043578189.1">
    <property type="nucleotide sequence ID" value="NZ_CP142381.1"/>
</dbReference>
<organism evidence="1 2">
    <name type="scientific">Chromobacterium subtsugae</name>
    <dbReference type="NCBI Taxonomy" id="251747"/>
    <lineage>
        <taxon>Bacteria</taxon>
        <taxon>Pseudomonadati</taxon>
        <taxon>Pseudomonadota</taxon>
        <taxon>Betaproteobacteria</taxon>
        <taxon>Neisseriales</taxon>
        <taxon>Chromobacteriaceae</taxon>
        <taxon>Chromobacterium</taxon>
    </lineage>
</organism>
<name>A0ABS7FDV4_9NEIS</name>
<dbReference type="GeneID" id="89683982"/>
<gene>
    <name evidence="1" type="ORF">KIF53_11515</name>
</gene>
<protein>
    <submittedName>
        <fullName evidence="1">Uncharacterized protein</fullName>
    </submittedName>
</protein>
<keyword evidence="2" id="KW-1185">Reference proteome</keyword>
<proteinExistence type="predicted"/>
<comment type="caution">
    <text evidence="1">The sequence shown here is derived from an EMBL/GenBank/DDBJ whole genome shotgun (WGS) entry which is preliminary data.</text>
</comment>
<evidence type="ECO:0000313" key="1">
    <source>
        <dbReference type="EMBL" id="MBW8288254.1"/>
    </source>
</evidence>
<sequence length="98" mass="10590">MRGEESNEPICRCFLRKLRSSPLVAASSVRANALPAGVQVSCLVRAERDGEPAQARNVHLLFRRDGKAGDFHAPAFQPDADDVQALFALVGSVSVTDR</sequence>
<reference evidence="1 2" key="1">
    <citation type="submission" date="2021-05" db="EMBL/GenBank/DDBJ databases">
        <title>Draft Whole Genome Sequencing Of Biosensor Chromobacterium violaceum Strain CV026 Reveals A Regulatory RNA In Chromobacterium violaceum Phenotype Regulatory Network.</title>
        <authorList>
            <person name="Hong K.W."/>
            <person name="Chan K.G."/>
            <person name="Chang C.-Y."/>
        </authorList>
    </citation>
    <scope>NUCLEOTIDE SEQUENCE [LARGE SCALE GENOMIC DNA]</scope>
    <source>
        <strain evidence="1 2">ATCC 31532</strain>
    </source>
</reference>
<evidence type="ECO:0000313" key="2">
    <source>
        <dbReference type="Proteomes" id="UP000711178"/>
    </source>
</evidence>
<dbReference type="Proteomes" id="UP000711178">
    <property type="component" value="Unassembled WGS sequence"/>
</dbReference>
<accession>A0ABS7FDV4</accession>